<proteinExistence type="predicted"/>
<dbReference type="STRING" id="530564.Psta_4565"/>
<gene>
    <name evidence="2" type="ordered locus">Psta_4565</name>
</gene>
<keyword evidence="1" id="KW-0812">Transmembrane</keyword>
<keyword evidence="1" id="KW-1133">Transmembrane helix</keyword>
<feature type="transmembrane region" description="Helical" evidence="1">
    <location>
        <begin position="146"/>
        <end position="163"/>
    </location>
</feature>
<feature type="transmembrane region" description="Helical" evidence="1">
    <location>
        <begin position="252"/>
        <end position="275"/>
    </location>
</feature>
<reference evidence="2 3" key="1">
    <citation type="journal article" date="2009" name="Stand. Genomic Sci.">
        <title>Complete genome sequence of Pirellula staleyi type strain (ATCC 27377).</title>
        <authorList>
            <person name="Clum A."/>
            <person name="Tindall B.J."/>
            <person name="Sikorski J."/>
            <person name="Ivanova N."/>
            <person name="Mavrommatis K."/>
            <person name="Lucas S."/>
            <person name="Glavina del Rio T."/>
            <person name="Nolan M."/>
            <person name="Chen F."/>
            <person name="Tice H."/>
            <person name="Pitluck S."/>
            <person name="Cheng J.F."/>
            <person name="Chertkov O."/>
            <person name="Brettin T."/>
            <person name="Han C."/>
            <person name="Detter J.C."/>
            <person name="Kuske C."/>
            <person name="Bruce D."/>
            <person name="Goodwin L."/>
            <person name="Ovchinikova G."/>
            <person name="Pati A."/>
            <person name="Mikhailova N."/>
            <person name="Chen A."/>
            <person name="Palaniappan K."/>
            <person name="Land M."/>
            <person name="Hauser L."/>
            <person name="Chang Y.J."/>
            <person name="Jeffries C.D."/>
            <person name="Chain P."/>
            <person name="Rohde M."/>
            <person name="Goker M."/>
            <person name="Bristow J."/>
            <person name="Eisen J.A."/>
            <person name="Markowitz V."/>
            <person name="Hugenholtz P."/>
            <person name="Kyrpides N.C."/>
            <person name="Klenk H.P."/>
            <person name="Lapidus A."/>
        </authorList>
    </citation>
    <scope>NUCLEOTIDE SEQUENCE [LARGE SCALE GENOMIC DNA]</scope>
    <source>
        <strain evidence="3">ATCC 27377 / DSM 6068 / ICPB 4128</strain>
    </source>
</reference>
<keyword evidence="1" id="KW-0472">Membrane</keyword>
<evidence type="ECO:0000313" key="3">
    <source>
        <dbReference type="Proteomes" id="UP000001887"/>
    </source>
</evidence>
<accession>D2R704</accession>
<dbReference type="OrthoDB" id="264980at2"/>
<feature type="transmembrane region" description="Helical" evidence="1">
    <location>
        <begin position="80"/>
        <end position="103"/>
    </location>
</feature>
<evidence type="ECO:0000313" key="2">
    <source>
        <dbReference type="EMBL" id="ADB19207.1"/>
    </source>
</evidence>
<feature type="transmembrane region" description="Helical" evidence="1">
    <location>
        <begin position="328"/>
        <end position="345"/>
    </location>
</feature>
<feature type="transmembrane region" description="Helical" evidence="1">
    <location>
        <begin position="295"/>
        <end position="316"/>
    </location>
</feature>
<feature type="transmembrane region" description="Helical" evidence="1">
    <location>
        <begin position="115"/>
        <end position="134"/>
    </location>
</feature>
<sequence length="348" mass="38690" precursor="true">MSTTLIECETSIAPSAVSSVPGTSRMLLALAVGLILVSATLAAALPIGFSIITVFLFAGPHNWLEARYMLSQMPARWGKLRVYFLTGILGAMLLTGLAASMPLVGISLDFSPQSYSYLIAAWNSLLLLWILTLSQLRAAQNPRRNWQVAYPLTFALIAVNWLYPTTMGMLLVYLHPLVALAFLDRELARRDRLEQTNLQTPYRQALLLLPLAIFGIVVALWNQPNLPGDDLLSQAITHHAGESAFGNVSTHMLVALHTFLEMLHYGVWVVAIPLLSIRRWPWQIDTVPLTRRSPIWRQAILGVVALGAIVMLVLWGSFLADYPLTRNLYFTVAMLHVLAEVPFLLRLL</sequence>
<dbReference type="AlphaFoldDB" id="D2R704"/>
<organism evidence="2 3">
    <name type="scientific">Pirellula staleyi (strain ATCC 27377 / DSM 6068 / ICPB 4128)</name>
    <name type="common">Pirella staleyi</name>
    <dbReference type="NCBI Taxonomy" id="530564"/>
    <lineage>
        <taxon>Bacteria</taxon>
        <taxon>Pseudomonadati</taxon>
        <taxon>Planctomycetota</taxon>
        <taxon>Planctomycetia</taxon>
        <taxon>Pirellulales</taxon>
        <taxon>Pirellulaceae</taxon>
        <taxon>Pirellula</taxon>
    </lineage>
</organism>
<protein>
    <submittedName>
        <fullName evidence="2">Uncharacterized protein</fullName>
    </submittedName>
</protein>
<name>D2R704_PIRSD</name>
<evidence type="ECO:0000256" key="1">
    <source>
        <dbReference type="SAM" id="Phobius"/>
    </source>
</evidence>
<dbReference type="Proteomes" id="UP000001887">
    <property type="component" value="Chromosome"/>
</dbReference>
<dbReference type="HOGENOM" id="CLU_806365_0_0_0"/>
<dbReference type="eggNOG" id="ENOG5033ST8">
    <property type="taxonomic scope" value="Bacteria"/>
</dbReference>
<feature type="transmembrane region" description="Helical" evidence="1">
    <location>
        <begin position="26"/>
        <end position="59"/>
    </location>
</feature>
<dbReference type="EMBL" id="CP001848">
    <property type="protein sequence ID" value="ADB19207.1"/>
    <property type="molecule type" value="Genomic_DNA"/>
</dbReference>
<feature type="transmembrane region" description="Helical" evidence="1">
    <location>
        <begin position="169"/>
        <end position="184"/>
    </location>
</feature>
<keyword evidence="3" id="KW-1185">Reference proteome</keyword>
<dbReference type="KEGG" id="psl:Psta_4565"/>
<feature type="transmembrane region" description="Helical" evidence="1">
    <location>
        <begin position="205"/>
        <end position="222"/>
    </location>
</feature>